<dbReference type="RefSeq" id="WP_007287971.1">
    <property type="nucleotide sequence ID" value="NZ_AAWL01000001.1"/>
</dbReference>
<dbReference type="OrthoDB" id="2942116at2"/>
<feature type="transmembrane region" description="Helical" evidence="1">
    <location>
        <begin position="109"/>
        <end position="129"/>
    </location>
</feature>
<feature type="transmembrane region" description="Helical" evidence="1">
    <location>
        <begin position="239"/>
        <end position="272"/>
    </location>
</feature>
<keyword evidence="2" id="KW-0732">Signal</keyword>
<sequence precursor="true">MNIKRFINILLMCFLLVFSTVMPVLAAAVTNGNIVSFTDAEVPADATVENVIVVGGNAIIAGNVKDEVVVVNGNAILTSTAYIRDHVIVLGGDLRAESGAYVGKGVFRFGGNFDLAATLMGAGIVILALWMFKLFLTLSLIIIPVLFAWAWPVGVEEVGEIIGAGPTKAAVAGIFGGLAAIILIIFLAMTIIGLPVAVIAGLLVLVTIAAGLGGVSLAIGQNLPLNITPGNAKPVTGTLLGAVLIALVFNVPVFGIIALTGACATAFGGMLMKWFTKKE</sequence>
<evidence type="ECO:0000313" key="3">
    <source>
        <dbReference type="EMBL" id="EAX48764.1"/>
    </source>
</evidence>
<dbReference type="Proteomes" id="UP000005139">
    <property type="component" value="Unassembled WGS sequence"/>
</dbReference>
<keyword evidence="4" id="KW-1185">Reference proteome</keyword>
<dbReference type="EMBL" id="AAWL01000001">
    <property type="protein sequence ID" value="EAX48764.1"/>
    <property type="molecule type" value="Genomic_DNA"/>
</dbReference>
<name>A1HLQ7_9FIRM</name>
<feature type="transmembrane region" description="Helical" evidence="1">
    <location>
        <begin position="134"/>
        <end position="151"/>
    </location>
</feature>
<dbReference type="AlphaFoldDB" id="A1HLQ7"/>
<organism evidence="3 4">
    <name type="scientific">Thermosinus carboxydivorans Nor1</name>
    <dbReference type="NCBI Taxonomy" id="401526"/>
    <lineage>
        <taxon>Bacteria</taxon>
        <taxon>Bacillati</taxon>
        <taxon>Bacillota</taxon>
        <taxon>Negativicutes</taxon>
        <taxon>Selenomonadales</taxon>
        <taxon>Sporomusaceae</taxon>
        <taxon>Thermosinus</taxon>
    </lineage>
</organism>
<dbReference type="eggNOG" id="ENOG5032SKP">
    <property type="taxonomic scope" value="Bacteria"/>
</dbReference>
<gene>
    <name evidence="3" type="ORF">TcarDRAFT_2453</name>
</gene>
<feature type="chain" id="PRO_5002634902" evidence="2">
    <location>
        <begin position="27"/>
        <end position="279"/>
    </location>
</feature>
<feature type="signal peptide" evidence="2">
    <location>
        <begin position="1"/>
        <end position="26"/>
    </location>
</feature>
<evidence type="ECO:0000256" key="2">
    <source>
        <dbReference type="SAM" id="SignalP"/>
    </source>
</evidence>
<evidence type="ECO:0000313" key="4">
    <source>
        <dbReference type="Proteomes" id="UP000005139"/>
    </source>
</evidence>
<feature type="transmembrane region" description="Helical" evidence="1">
    <location>
        <begin position="196"/>
        <end position="219"/>
    </location>
</feature>
<accession>A1HLQ7</accession>
<keyword evidence="1" id="KW-0472">Membrane</keyword>
<protein>
    <submittedName>
        <fullName evidence="3">Uncharacterized protein</fullName>
    </submittedName>
</protein>
<reference evidence="3 4" key="2">
    <citation type="submission" date="2007-01" db="EMBL/GenBank/DDBJ databases">
        <title>Sequencing of the draft genome and assembly of Thermosinus carboxydivorans Nor1.</title>
        <authorList>
            <consortium name="US DOE Joint Genome Institute (JGI-PGF)"/>
            <person name="Copeland A."/>
            <person name="Lucas S."/>
            <person name="Lapidus A."/>
            <person name="Barry K."/>
            <person name="Glavina del Rio T."/>
            <person name="Dalin E."/>
            <person name="Tice H."/>
            <person name="Bruce D."/>
            <person name="Pitluck S."/>
            <person name="Richardson P."/>
        </authorList>
    </citation>
    <scope>NUCLEOTIDE SEQUENCE [LARGE SCALE GENOMIC DNA]</scope>
    <source>
        <strain evidence="3 4">Nor1</strain>
    </source>
</reference>
<reference evidence="3 4" key="1">
    <citation type="submission" date="2007-01" db="EMBL/GenBank/DDBJ databases">
        <title>Annotation of the draft genome assembly of Thermosinus carboxydivorans Nor1.</title>
        <authorList>
            <consortium name="US DOE Joint Genome Institute (JGI-ORNL)"/>
            <person name="Larimer F."/>
            <person name="Land M."/>
            <person name="Hauser L."/>
        </authorList>
    </citation>
    <scope>NUCLEOTIDE SEQUENCE [LARGE SCALE GENOMIC DNA]</scope>
    <source>
        <strain evidence="3 4">Nor1</strain>
    </source>
</reference>
<proteinExistence type="predicted"/>
<comment type="caution">
    <text evidence="3">The sequence shown here is derived from an EMBL/GenBank/DDBJ whole genome shotgun (WGS) entry which is preliminary data.</text>
</comment>
<evidence type="ECO:0000256" key="1">
    <source>
        <dbReference type="SAM" id="Phobius"/>
    </source>
</evidence>
<keyword evidence="1" id="KW-0812">Transmembrane</keyword>
<keyword evidence="1" id="KW-1133">Transmembrane helix</keyword>
<feature type="transmembrane region" description="Helical" evidence="1">
    <location>
        <begin position="171"/>
        <end position="189"/>
    </location>
</feature>